<name>A0A265N5L4_9BACI</name>
<keyword evidence="1" id="KW-0732">Signal</keyword>
<dbReference type="RefSeq" id="WP_094887326.1">
    <property type="nucleotide sequence ID" value="NZ_NPMS01000014.1"/>
</dbReference>
<feature type="signal peptide" evidence="1">
    <location>
        <begin position="1"/>
        <end position="19"/>
    </location>
</feature>
<gene>
    <name evidence="2" type="ORF">CIL03_18290</name>
</gene>
<accession>A0A265N5L4</accession>
<evidence type="ECO:0008006" key="4">
    <source>
        <dbReference type="Google" id="ProtNLM"/>
    </source>
</evidence>
<sequence>MKYFSIVILIILSLLTACSNEEKGDAVIKEAELTDFEKSLMEVAGEESFAFDIELNNEDVKEVHTKIDYYENGEFIDSLSEFSSALSESDLKETIRAVFIRQGITDQEEQWISSVITADGSGSSTIKNKIADSEEMSSAWGGIPSSASLNIGEKRIIASIVHSNKNQVSVLNSIETEADIKRATDYERAYLISVELK</sequence>
<dbReference type="AlphaFoldDB" id="A0A265N5L4"/>
<proteinExistence type="predicted"/>
<dbReference type="PROSITE" id="PS51257">
    <property type="entry name" value="PROKAR_LIPOPROTEIN"/>
    <property type="match status" value="1"/>
</dbReference>
<keyword evidence="3" id="KW-1185">Reference proteome</keyword>
<reference evidence="2 3" key="1">
    <citation type="submission" date="2017-08" db="EMBL/GenBank/DDBJ databases">
        <title>Virgibacillus indicus sp. nov. and Virgibacillus profoundi sp. nov, two moderately halophilic bacteria isolated from marine sediment by using the Microfluidic Streak Plate.</title>
        <authorList>
            <person name="Xu B."/>
            <person name="Hu B."/>
            <person name="Wang J."/>
            <person name="Zhu Y."/>
            <person name="Huang L."/>
            <person name="Du W."/>
            <person name="Huang Y."/>
        </authorList>
    </citation>
    <scope>NUCLEOTIDE SEQUENCE [LARGE SCALE GENOMIC DNA]</scope>
    <source>
        <strain evidence="2 3">IO3-P2-C2</strain>
    </source>
</reference>
<comment type="caution">
    <text evidence="2">The sequence shown here is derived from an EMBL/GenBank/DDBJ whole genome shotgun (WGS) entry which is preliminary data.</text>
</comment>
<dbReference type="OrthoDB" id="2451641at2"/>
<evidence type="ECO:0000313" key="2">
    <source>
        <dbReference type="EMBL" id="OZU87135.1"/>
    </source>
</evidence>
<feature type="chain" id="PRO_5039252431" description="DUF5105 domain-containing protein" evidence="1">
    <location>
        <begin position="20"/>
        <end position="197"/>
    </location>
</feature>
<evidence type="ECO:0000313" key="3">
    <source>
        <dbReference type="Proteomes" id="UP000216498"/>
    </source>
</evidence>
<evidence type="ECO:0000256" key="1">
    <source>
        <dbReference type="SAM" id="SignalP"/>
    </source>
</evidence>
<dbReference type="EMBL" id="NPMS01000014">
    <property type="protein sequence ID" value="OZU87135.1"/>
    <property type="molecule type" value="Genomic_DNA"/>
</dbReference>
<protein>
    <recommendedName>
        <fullName evidence="4">DUF5105 domain-containing protein</fullName>
    </recommendedName>
</protein>
<dbReference type="Proteomes" id="UP000216498">
    <property type="component" value="Unassembled WGS sequence"/>
</dbReference>
<organism evidence="2 3">
    <name type="scientific">Virgibacillus indicus</name>
    <dbReference type="NCBI Taxonomy" id="2024554"/>
    <lineage>
        <taxon>Bacteria</taxon>
        <taxon>Bacillati</taxon>
        <taxon>Bacillota</taxon>
        <taxon>Bacilli</taxon>
        <taxon>Bacillales</taxon>
        <taxon>Bacillaceae</taxon>
        <taxon>Virgibacillus</taxon>
    </lineage>
</organism>